<sequence length="135" mass="14289">MGGRLSRPRAADGLGEAPRTAQIAGRAKGLNVGRNLIVPGSVVILAGLFYVYSRTAVLAAKLNAKKHREADGGQISWSNQSLRNHGQRASVADDMANLREALMGNKTGSGAASAGSRADRHRDEEQLRKLMGKGK</sequence>
<protein>
    <submittedName>
        <fullName evidence="3">Uncharacterized protein</fullName>
    </submittedName>
</protein>
<feature type="region of interest" description="Disordered" evidence="1">
    <location>
        <begin position="102"/>
        <end position="135"/>
    </location>
</feature>
<dbReference type="EMBL" id="ML986489">
    <property type="protein sequence ID" value="KAF2278079.1"/>
    <property type="molecule type" value="Genomic_DNA"/>
</dbReference>
<proteinExistence type="predicted"/>
<organism evidence="3 4">
    <name type="scientific">Westerdykella ornata</name>
    <dbReference type="NCBI Taxonomy" id="318751"/>
    <lineage>
        <taxon>Eukaryota</taxon>
        <taxon>Fungi</taxon>
        <taxon>Dikarya</taxon>
        <taxon>Ascomycota</taxon>
        <taxon>Pezizomycotina</taxon>
        <taxon>Dothideomycetes</taxon>
        <taxon>Pleosporomycetidae</taxon>
        <taxon>Pleosporales</taxon>
        <taxon>Sporormiaceae</taxon>
        <taxon>Westerdykella</taxon>
    </lineage>
</organism>
<dbReference type="AlphaFoldDB" id="A0A6A6JSW9"/>
<feature type="compositionally biased region" description="Polar residues" evidence="1">
    <location>
        <begin position="75"/>
        <end position="84"/>
    </location>
</feature>
<feature type="region of interest" description="Disordered" evidence="1">
    <location>
        <begin position="68"/>
        <end position="89"/>
    </location>
</feature>
<reference evidence="3" key="1">
    <citation type="journal article" date="2020" name="Stud. Mycol.">
        <title>101 Dothideomycetes genomes: a test case for predicting lifestyles and emergence of pathogens.</title>
        <authorList>
            <person name="Haridas S."/>
            <person name="Albert R."/>
            <person name="Binder M."/>
            <person name="Bloem J."/>
            <person name="Labutti K."/>
            <person name="Salamov A."/>
            <person name="Andreopoulos B."/>
            <person name="Baker S."/>
            <person name="Barry K."/>
            <person name="Bills G."/>
            <person name="Bluhm B."/>
            <person name="Cannon C."/>
            <person name="Castanera R."/>
            <person name="Culley D."/>
            <person name="Daum C."/>
            <person name="Ezra D."/>
            <person name="Gonzalez J."/>
            <person name="Henrissat B."/>
            <person name="Kuo A."/>
            <person name="Liang C."/>
            <person name="Lipzen A."/>
            <person name="Lutzoni F."/>
            <person name="Magnuson J."/>
            <person name="Mondo S."/>
            <person name="Nolan M."/>
            <person name="Ohm R."/>
            <person name="Pangilinan J."/>
            <person name="Park H.-J."/>
            <person name="Ramirez L."/>
            <person name="Alfaro M."/>
            <person name="Sun H."/>
            <person name="Tritt A."/>
            <person name="Yoshinaga Y."/>
            <person name="Zwiers L.-H."/>
            <person name="Turgeon B."/>
            <person name="Goodwin S."/>
            <person name="Spatafora J."/>
            <person name="Crous P."/>
            <person name="Grigoriev I."/>
        </authorList>
    </citation>
    <scope>NUCLEOTIDE SEQUENCE</scope>
    <source>
        <strain evidence="3">CBS 379.55</strain>
    </source>
</reference>
<gene>
    <name evidence="3" type="ORF">EI97DRAFT_466170</name>
</gene>
<dbReference type="RefSeq" id="XP_033655618.1">
    <property type="nucleotide sequence ID" value="XM_033801521.1"/>
</dbReference>
<evidence type="ECO:0000256" key="2">
    <source>
        <dbReference type="SAM" id="Phobius"/>
    </source>
</evidence>
<dbReference type="Proteomes" id="UP000800097">
    <property type="component" value="Unassembled WGS sequence"/>
</dbReference>
<feature type="compositionally biased region" description="Basic and acidic residues" evidence="1">
    <location>
        <begin position="117"/>
        <end position="128"/>
    </location>
</feature>
<dbReference type="OrthoDB" id="5304367at2759"/>
<accession>A0A6A6JSW9</accession>
<evidence type="ECO:0000313" key="4">
    <source>
        <dbReference type="Proteomes" id="UP000800097"/>
    </source>
</evidence>
<evidence type="ECO:0000313" key="3">
    <source>
        <dbReference type="EMBL" id="KAF2278079.1"/>
    </source>
</evidence>
<evidence type="ECO:0000256" key="1">
    <source>
        <dbReference type="SAM" id="MobiDB-lite"/>
    </source>
</evidence>
<dbReference type="GeneID" id="54554696"/>
<keyword evidence="2" id="KW-0472">Membrane</keyword>
<keyword evidence="2" id="KW-1133">Transmembrane helix</keyword>
<keyword evidence="4" id="KW-1185">Reference proteome</keyword>
<keyword evidence="2" id="KW-0812">Transmembrane</keyword>
<feature type="transmembrane region" description="Helical" evidence="2">
    <location>
        <begin position="36"/>
        <end position="53"/>
    </location>
</feature>
<name>A0A6A6JSW9_WESOR</name>